<evidence type="ECO:0000256" key="3">
    <source>
        <dbReference type="ARBA" id="ARBA00022833"/>
    </source>
</evidence>
<dbReference type="Proteomes" id="UP001497383">
    <property type="component" value="Chromosome 4"/>
</dbReference>
<keyword evidence="2 4" id="KW-0863">Zinc-finger</keyword>
<dbReference type="Pfam" id="PF02148">
    <property type="entry name" value="zf-UBP"/>
    <property type="match status" value="1"/>
</dbReference>
<evidence type="ECO:0000259" key="8">
    <source>
        <dbReference type="PROSITE" id="PS50271"/>
    </source>
</evidence>
<dbReference type="InterPro" id="IPR028889">
    <property type="entry name" value="USP"/>
</dbReference>
<dbReference type="InterPro" id="IPR001394">
    <property type="entry name" value="Peptidase_C19_UCH"/>
</dbReference>
<evidence type="ECO:0000313" key="9">
    <source>
        <dbReference type="EMBL" id="CAK9439706.1"/>
    </source>
</evidence>
<dbReference type="PANTHER" id="PTHR24006:SF937">
    <property type="entry name" value="UBIQUITIN CARBOXYL-TERMINAL HYDROLASE"/>
    <property type="match status" value="1"/>
</dbReference>
<keyword evidence="10" id="KW-1185">Reference proteome</keyword>
<dbReference type="InterPro" id="IPR013083">
    <property type="entry name" value="Znf_RING/FYVE/PHD"/>
</dbReference>
<dbReference type="InterPro" id="IPR038765">
    <property type="entry name" value="Papain-like_cys_pep_sf"/>
</dbReference>
<dbReference type="InterPro" id="IPR018200">
    <property type="entry name" value="USP_CS"/>
</dbReference>
<keyword evidence="3" id="KW-0862">Zinc</keyword>
<dbReference type="PROSITE" id="PS50235">
    <property type="entry name" value="USP_3"/>
    <property type="match status" value="1"/>
</dbReference>
<protein>
    <recommendedName>
        <fullName evidence="5">Ubiquitin carboxyl-terminal hydrolase</fullName>
        <ecNumber evidence="5">3.4.19.12</ecNumber>
    </recommendedName>
</protein>
<comment type="similarity">
    <text evidence="5">Belongs to the peptidase C19 family.</text>
</comment>
<dbReference type="InterPro" id="IPR050164">
    <property type="entry name" value="Peptidase_C19"/>
</dbReference>
<evidence type="ECO:0000256" key="4">
    <source>
        <dbReference type="PROSITE-ProRule" id="PRU00502"/>
    </source>
</evidence>
<dbReference type="Gene3D" id="3.90.70.10">
    <property type="entry name" value="Cysteine proteinases"/>
    <property type="match status" value="1"/>
</dbReference>
<feature type="domain" description="UBP-type" evidence="8">
    <location>
        <begin position="109"/>
        <end position="202"/>
    </location>
</feature>
<evidence type="ECO:0000256" key="6">
    <source>
        <dbReference type="SAM" id="MobiDB-lite"/>
    </source>
</evidence>
<gene>
    <name evidence="9" type="ORF">LODBEIA_P38060</name>
</gene>
<dbReference type="EC" id="3.4.19.12" evidence="5"/>
<dbReference type="PROSITE" id="PS00972">
    <property type="entry name" value="USP_1"/>
    <property type="match status" value="1"/>
</dbReference>
<dbReference type="PANTHER" id="PTHR24006">
    <property type="entry name" value="UBIQUITIN CARBOXYL-TERMINAL HYDROLASE"/>
    <property type="match status" value="1"/>
</dbReference>
<dbReference type="InterPro" id="IPR001607">
    <property type="entry name" value="Znf_UBP"/>
</dbReference>
<feature type="compositionally biased region" description="Basic and acidic residues" evidence="6">
    <location>
        <begin position="24"/>
        <end position="33"/>
    </location>
</feature>
<feature type="compositionally biased region" description="Low complexity" evidence="6">
    <location>
        <begin position="1"/>
        <end position="18"/>
    </location>
</feature>
<accession>A0ABP0ZN81</accession>
<dbReference type="GeneID" id="92209002"/>
<name>A0ABP0ZN81_9ASCO</name>
<dbReference type="PROSITE" id="PS50271">
    <property type="entry name" value="ZF_UBP"/>
    <property type="match status" value="1"/>
</dbReference>
<sequence length="556" mass="62294">MSIRSATPPSKAAPAAASGVVEAGETRNADTKPYKNGSTATNQNSNGVHHSHSPSQFHRVPDNFGSLASCAHLDQVLESRAKDTVLGTYRQAVLVSQPISDTTTYRTKDGATVDWEKLASKKRSSLRCSECHLPNFYHLMICLQCPNVSCHEHSIRHYKSSSHMFAIDSAVGLLYCFKCENYVNHSLLELLRCQVQGTRPHISQMENYDNPNKLSMLGLKGFINLGSTCFMSSILQTFIHNPIVRCQFINNDLHYFNCKYLYNQEVTGTLNEDNACITCSIDGIFKDFFTAQDIKGYGMTNLLSTAWYKQKSLAGFQEQDAHEFWLFLLNEFHSDHIRVIKEEAEGGEEEEEHPCTCVGHACFSFELQSCVRCQCGAENITVDPPTFELSLELSSSLIKKDQEGTINLVTCLDSFTREEELESKISCKNCLKQSGASKTLKLKSTPPVLSIQLKRFNHNISNDTSSKVEIPVQVPPFLDLAKYTVNDADEMKIYELFSVVCHIGSVSTGHYVVYAKGGQGQWFKFDDSVITIEKENTVMEAAKTNGYLLYYILHDT</sequence>
<dbReference type="SUPFAM" id="SSF54001">
    <property type="entry name" value="Cysteine proteinases"/>
    <property type="match status" value="1"/>
</dbReference>
<reference evidence="9 10" key="1">
    <citation type="submission" date="2024-03" db="EMBL/GenBank/DDBJ databases">
        <authorList>
            <person name="Brejova B."/>
        </authorList>
    </citation>
    <scope>NUCLEOTIDE SEQUENCE [LARGE SCALE GENOMIC DNA]</scope>
    <source>
        <strain evidence="9 10">CBS 14171</strain>
    </source>
</reference>
<evidence type="ECO:0000256" key="2">
    <source>
        <dbReference type="ARBA" id="ARBA00022771"/>
    </source>
</evidence>
<dbReference type="Pfam" id="PF00443">
    <property type="entry name" value="UCH"/>
    <property type="match status" value="1"/>
</dbReference>
<keyword evidence="5" id="KW-0833">Ubl conjugation pathway</keyword>
<proteinExistence type="inferred from homology"/>
<feature type="compositionally biased region" description="Polar residues" evidence="6">
    <location>
        <begin position="36"/>
        <end position="56"/>
    </location>
</feature>
<dbReference type="SUPFAM" id="SSF57850">
    <property type="entry name" value="RING/U-box"/>
    <property type="match status" value="1"/>
</dbReference>
<evidence type="ECO:0000313" key="10">
    <source>
        <dbReference type="Proteomes" id="UP001497383"/>
    </source>
</evidence>
<evidence type="ECO:0000259" key="7">
    <source>
        <dbReference type="PROSITE" id="PS50235"/>
    </source>
</evidence>
<keyword evidence="1" id="KW-0479">Metal-binding</keyword>
<comment type="catalytic activity">
    <reaction evidence="5">
        <text>Thiol-dependent hydrolysis of ester, thioester, amide, peptide and isopeptide bonds formed by the C-terminal Gly of ubiquitin (a 76-residue protein attached to proteins as an intracellular targeting signal).</text>
        <dbReference type="EC" id="3.4.19.12"/>
    </reaction>
</comment>
<evidence type="ECO:0000256" key="1">
    <source>
        <dbReference type="ARBA" id="ARBA00022723"/>
    </source>
</evidence>
<dbReference type="Gene3D" id="3.30.40.10">
    <property type="entry name" value="Zinc/RING finger domain, C3HC4 (zinc finger)"/>
    <property type="match status" value="1"/>
</dbReference>
<dbReference type="RefSeq" id="XP_066830744.1">
    <property type="nucleotide sequence ID" value="XM_066973957.1"/>
</dbReference>
<dbReference type="PROSITE" id="PS00973">
    <property type="entry name" value="USP_2"/>
    <property type="match status" value="1"/>
</dbReference>
<organism evidence="9 10">
    <name type="scientific">Lodderomyces beijingensis</name>
    <dbReference type="NCBI Taxonomy" id="1775926"/>
    <lineage>
        <taxon>Eukaryota</taxon>
        <taxon>Fungi</taxon>
        <taxon>Dikarya</taxon>
        <taxon>Ascomycota</taxon>
        <taxon>Saccharomycotina</taxon>
        <taxon>Pichiomycetes</taxon>
        <taxon>Debaryomycetaceae</taxon>
        <taxon>Candida/Lodderomyces clade</taxon>
        <taxon>Lodderomyces</taxon>
    </lineage>
</organism>
<dbReference type="EMBL" id="OZ022408">
    <property type="protein sequence ID" value="CAK9439706.1"/>
    <property type="molecule type" value="Genomic_DNA"/>
</dbReference>
<keyword evidence="5" id="KW-0788">Thiol protease</keyword>
<keyword evidence="5" id="KW-0378">Hydrolase</keyword>
<keyword evidence="5" id="KW-0645">Protease</keyword>
<feature type="region of interest" description="Disordered" evidence="6">
    <location>
        <begin position="1"/>
        <end position="58"/>
    </location>
</feature>
<evidence type="ECO:0000256" key="5">
    <source>
        <dbReference type="RuleBase" id="RU366025"/>
    </source>
</evidence>
<feature type="domain" description="USP" evidence="7">
    <location>
        <begin position="220"/>
        <end position="554"/>
    </location>
</feature>